<evidence type="ECO:0000313" key="2">
    <source>
        <dbReference type="EMBL" id="MFF0546915.1"/>
    </source>
</evidence>
<gene>
    <name evidence="2" type="ORF">ACFYTF_29170</name>
</gene>
<evidence type="ECO:0008006" key="4">
    <source>
        <dbReference type="Google" id="ProtNLM"/>
    </source>
</evidence>
<dbReference type="EMBL" id="JBIAMX010000029">
    <property type="protein sequence ID" value="MFF0546915.1"/>
    <property type="molecule type" value="Genomic_DNA"/>
</dbReference>
<dbReference type="RefSeq" id="WP_387703099.1">
    <property type="nucleotide sequence ID" value="NZ_JBIAMX010000029.1"/>
</dbReference>
<evidence type="ECO:0000256" key="1">
    <source>
        <dbReference type="SAM" id="Coils"/>
    </source>
</evidence>
<organism evidence="2 3">
    <name type="scientific">Nocardia thailandica</name>
    <dbReference type="NCBI Taxonomy" id="257275"/>
    <lineage>
        <taxon>Bacteria</taxon>
        <taxon>Bacillati</taxon>
        <taxon>Actinomycetota</taxon>
        <taxon>Actinomycetes</taxon>
        <taxon>Mycobacteriales</taxon>
        <taxon>Nocardiaceae</taxon>
        <taxon>Nocardia</taxon>
    </lineage>
</organism>
<comment type="caution">
    <text evidence="2">The sequence shown here is derived from an EMBL/GenBank/DDBJ whole genome shotgun (WGS) entry which is preliminary data.</text>
</comment>
<accession>A0ABW6PXP0</accession>
<protein>
    <recommendedName>
        <fullName evidence="4">ATPase</fullName>
    </recommendedName>
</protein>
<feature type="coiled-coil region" evidence="1">
    <location>
        <begin position="14"/>
        <end position="48"/>
    </location>
</feature>
<evidence type="ECO:0000313" key="3">
    <source>
        <dbReference type="Proteomes" id="UP001601444"/>
    </source>
</evidence>
<proteinExistence type="predicted"/>
<keyword evidence="1" id="KW-0175">Coiled coil</keyword>
<dbReference type="Proteomes" id="UP001601444">
    <property type="component" value="Unassembled WGS sequence"/>
</dbReference>
<keyword evidence="3" id="KW-1185">Reference proteome</keyword>
<name>A0ABW6PXP0_9NOCA</name>
<sequence>MSVPHTPNEVVLQLTELSRQLAEATVALNKADDDAVQAREAAKLAEAKAFLSAEGSVDARKAQAIEATHEVRLAAEVADALVRGHQRTVRTLQTRIDVGRTLSATVRSEISLAGSGVYGS</sequence>
<reference evidence="2 3" key="1">
    <citation type="submission" date="2024-10" db="EMBL/GenBank/DDBJ databases">
        <title>The Natural Products Discovery Center: Release of the First 8490 Sequenced Strains for Exploring Actinobacteria Biosynthetic Diversity.</title>
        <authorList>
            <person name="Kalkreuter E."/>
            <person name="Kautsar S.A."/>
            <person name="Yang D."/>
            <person name="Bader C.D."/>
            <person name="Teijaro C.N."/>
            <person name="Fluegel L."/>
            <person name="Davis C.M."/>
            <person name="Simpson J.R."/>
            <person name="Lauterbach L."/>
            <person name="Steele A.D."/>
            <person name="Gui C."/>
            <person name="Meng S."/>
            <person name="Li G."/>
            <person name="Viehrig K."/>
            <person name="Ye F."/>
            <person name="Su P."/>
            <person name="Kiefer A.F."/>
            <person name="Nichols A."/>
            <person name="Cepeda A.J."/>
            <person name="Yan W."/>
            <person name="Fan B."/>
            <person name="Jiang Y."/>
            <person name="Adhikari A."/>
            <person name="Zheng C.-J."/>
            <person name="Schuster L."/>
            <person name="Cowan T.M."/>
            <person name="Smanski M.J."/>
            <person name="Chevrette M.G."/>
            <person name="De Carvalho L.P.S."/>
            <person name="Shen B."/>
        </authorList>
    </citation>
    <scope>NUCLEOTIDE SEQUENCE [LARGE SCALE GENOMIC DNA]</scope>
    <source>
        <strain evidence="2 3">NPDC004045</strain>
    </source>
</reference>